<evidence type="ECO:0000256" key="8">
    <source>
        <dbReference type="HAMAP-Rule" id="MF_00134"/>
    </source>
</evidence>
<dbReference type="PANTHER" id="PTHR22854:SF2">
    <property type="entry name" value="INDOLE-3-GLYCEROL-PHOSPHATE SYNTHASE"/>
    <property type="match status" value="1"/>
</dbReference>
<organism evidence="10 11">
    <name type="scientific">Hirschia litorea</name>
    <dbReference type="NCBI Taxonomy" id="1199156"/>
    <lineage>
        <taxon>Bacteria</taxon>
        <taxon>Pseudomonadati</taxon>
        <taxon>Pseudomonadota</taxon>
        <taxon>Alphaproteobacteria</taxon>
        <taxon>Hyphomonadales</taxon>
        <taxon>Hyphomonadaceae</taxon>
        <taxon>Hirschia</taxon>
    </lineage>
</organism>
<keyword evidence="5 8" id="KW-0822">Tryptophan biosynthesis</keyword>
<dbReference type="InterPro" id="IPR045186">
    <property type="entry name" value="Indole-3-glycerol_P_synth"/>
</dbReference>
<dbReference type="CDD" id="cd00331">
    <property type="entry name" value="IGPS"/>
    <property type="match status" value="1"/>
</dbReference>
<name>A0ABW2IHS4_9PROT</name>
<dbReference type="Pfam" id="PF00218">
    <property type="entry name" value="IGPS"/>
    <property type="match status" value="1"/>
</dbReference>
<evidence type="ECO:0000256" key="6">
    <source>
        <dbReference type="ARBA" id="ARBA00023141"/>
    </source>
</evidence>
<keyword evidence="4 8" id="KW-0210">Decarboxylase</keyword>
<keyword evidence="11" id="KW-1185">Reference proteome</keyword>
<evidence type="ECO:0000256" key="4">
    <source>
        <dbReference type="ARBA" id="ARBA00022793"/>
    </source>
</evidence>
<keyword evidence="7 8" id="KW-0456">Lyase</keyword>
<dbReference type="GO" id="GO:0004425">
    <property type="term" value="F:indole-3-glycerol-phosphate synthase activity"/>
    <property type="evidence" value="ECO:0007669"/>
    <property type="project" value="UniProtKB-EC"/>
</dbReference>
<dbReference type="PANTHER" id="PTHR22854">
    <property type="entry name" value="TRYPTOPHAN BIOSYNTHESIS PROTEIN"/>
    <property type="match status" value="1"/>
</dbReference>
<evidence type="ECO:0000259" key="9">
    <source>
        <dbReference type="Pfam" id="PF00218"/>
    </source>
</evidence>
<comment type="pathway">
    <text evidence="2 8">Amino-acid biosynthesis; L-tryptophan biosynthesis; L-tryptophan from chorismate: step 4/5.</text>
</comment>
<evidence type="ECO:0000256" key="3">
    <source>
        <dbReference type="ARBA" id="ARBA00022605"/>
    </source>
</evidence>
<dbReference type="Gene3D" id="3.20.20.70">
    <property type="entry name" value="Aldolase class I"/>
    <property type="match status" value="1"/>
</dbReference>
<proteinExistence type="inferred from homology"/>
<evidence type="ECO:0000256" key="2">
    <source>
        <dbReference type="ARBA" id="ARBA00004696"/>
    </source>
</evidence>
<dbReference type="InterPro" id="IPR013785">
    <property type="entry name" value="Aldolase_TIM"/>
</dbReference>
<keyword evidence="3 8" id="KW-0028">Amino-acid biosynthesis</keyword>
<dbReference type="NCBIfam" id="NF001377">
    <property type="entry name" value="PRK00278.2-4"/>
    <property type="match status" value="1"/>
</dbReference>
<comment type="catalytic activity">
    <reaction evidence="1 8">
        <text>1-(2-carboxyphenylamino)-1-deoxy-D-ribulose 5-phosphate + H(+) = (1S,2R)-1-C-(indol-3-yl)glycerol 3-phosphate + CO2 + H2O</text>
        <dbReference type="Rhea" id="RHEA:23476"/>
        <dbReference type="ChEBI" id="CHEBI:15377"/>
        <dbReference type="ChEBI" id="CHEBI:15378"/>
        <dbReference type="ChEBI" id="CHEBI:16526"/>
        <dbReference type="ChEBI" id="CHEBI:58613"/>
        <dbReference type="ChEBI" id="CHEBI:58866"/>
        <dbReference type="EC" id="4.1.1.48"/>
    </reaction>
</comment>
<feature type="domain" description="Indole-3-glycerol phosphate synthase" evidence="9">
    <location>
        <begin position="5"/>
        <end position="260"/>
    </location>
</feature>
<comment type="caution">
    <text evidence="10">The sequence shown here is derived from an EMBL/GenBank/DDBJ whole genome shotgun (WGS) entry which is preliminary data.</text>
</comment>
<evidence type="ECO:0000256" key="7">
    <source>
        <dbReference type="ARBA" id="ARBA00023239"/>
    </source>
</evidence>
<dbReference type="Proteomes" id="UP001596492">
    <property type="component" value="Unassembled WGS sequence"/>
</dbReference>
<sequence>MSTALDKIIEYKKEEVATLKASRSFESLHSEALHQTPPRGFAKRMQTIANQDQNALICEIKRKSPSAGKINSLSDPTAAAKAYEHGGAACISVLTDMPSFGGSLDDMVAVRNAVTLPVLRKDFMIDVIQILEARAHGADAILLIMSVLDDNQAAEMHSFADQLGMAVLLESHNEEELDRALSLPSPLIGVNNRDLKRMVTDLETTVRLSSRIPSEKLLISESGIKASEDIAMLRKVGARGFLIGESLMKSGNIANDVRELHTTS</sequence>
<evidence type="ECO:0000256" key="5">
    <source>
        <dbReference type="ARBA" id="ARBA00022822"/>
    </source>
</evidence>
<reference evidence="11" key="1">
    <citation type="journal article" date="2019" name="Int. J. Syst. Evol. Microbiol.">
        <title>The Global Catalogue of Microorganisms (GCM) 10K type strain sequencing project: providing services to taxonomists for standard genome sequencing and annotation.</title>
        <authorList>
            <consortium name="The Broad Institute Genomics Platform"/>
            <consortium name="The Broad Institute Genome Sequencing Center for Infectious Disease"/>
            <person name="Wu L."/>
            <person name="Ma J."/>
        </authorList>
    </citation>
    <scope>NUCLEOTIDE SEQUENCE [LARGE SCALE GENOMIC DNA]</scope>
    <source>
        <strain evidence="11">CCUG 51308</strain>
    </source>
</reference>
<evidence type="ECO:0000313" key="11">
    <source>
        <dbReference type="Proteomes" id="UP001596492"/>
    </source>
</evidence>
<gene>
    <name evidence="8 10" type="primary">trpC</name>
    <name evidence="10" type="ORF">ACFQS8_02645</name>
</gene>
<dbReference type="InterPro" id="IPR013798">
    <property type="entry name" value="Indole-3-glycerol_P_synth_dom"/>
</dbReference>
<dbReference type="RefSeq" id="WP_382165445.1">
    <property type="nucleotide sequence ID" value="NZ_JBHTBR010000002.1"/>
</dbReference>
<dbReference type="EC" id="4.1.1.48" evidence="8"/>
<comment type="similarity">
    <text evidence="8">Belongs to the TrpC family.</text>
</comment>
<dbReference type="SUPFAM" id="SSF51366">
    <property type="entry name" value="Ribulose-phoshate binding barrel"/>
    <property type="match status" value="1"/>
</dbReference>
<keyword evidence="6 8" id="KW-0057">Aromatic amino acid biosynthesis</keyword>
<evidence type="ECO:0000256" key="1">
    <source>
        <dbReference type="ARBA" id="ARBA00001633"/>
    </source>
</evidence>
<protein>
    <recommendedName>
        <fullName evidence="8">Indole-3-glycerol phosphate synthase</fullName>
        <shortName evidence="8">IGPS</shortName>
        <ecNumber evidence="8">4.1.1.48</ecNumber>
    </recommendedName>
</protein>
<dbReference type="InterPro" id="IPR001468">
    <property type="entry name" value="Indole-3-GlycerolPSynthase_CS"/>
</dbReference>
<dbReference type="HAMAP" id="MF_00134_B">
    <property type="entry name" value="IGPS_B"/>
    <property type="match status" value="1"/>
</dbReference>
<accession>A0ABW2IHS4</accession>
<dbReference type="PROSITE" id="PS00614">
    <property type="entry name" value="IGPS"/>
    <property type="match status" value="1"/>
</dbReference>
<evidence type="ECO:0000313" key="10">
    <source>
        <dbReference type="EMBL" id="MFC7290502.1"/>
    </source>
</evidence>
<dbReference type="EMBL" id="JBHTBR010000002">
    <property type="protein sequence ID" value="MFC7290502.1"/>
    <property type="molecule type" value="Genomic_DNA"/>
</dbReference>
<dbReference type="InterPro" id="IPR011060">
    <property type="entry name" value="RibuloseP-bd_barrel"/>
</dbReference>